<keyword evidence="2" id="KW-0812">Transmembrane</keyword>
<accession>A0A5J4X925</accession>
<feature type="compositionally biased region" description="Low complexity" evidence="5">
    <location>
        <begin position="237"/>
        <end position="263"/>
    </location>
</feature>
<feature type="compositionally biased region" description="Low complexity" evidence="5">
    <location>
        <begin position="303"/>
        <end position="312"/>
    </location>
</feature>
<evidence type="ECO:0000256" key="1">
    <source>
        <dbReference type="ARBA" id="ARBA00004141"/>
    </source>
</evidence>
<dbReference type="EMBL" id="SNRW01000084">
    <property type="protein sequence ID" value="KAA6403583.1"/>
    <property type="molecule type" value="Genomic_DNA"/>
</dbReference>
<evidence type="ECO:0000259" key="6">
    <source>
        <dbReference type="Pfam" id="PF05154"/>
    </source>
</evidence>
<feature type="compositionally biased region" description="Polar residues" evidence="5">
    <location>
        <begin position="319"/>
        <end position="350"/>
    </location>
</feature>
<dbReference type="GO" id="GO:0016020">
    <property type="term" value="C:membrane"/>
    <property type="evidence" value="ECO:0007669"/>
    <property type="project" value="UniProtKB-SubCell"/>
</dbReference>
<keyword evidence="4" id="KW-0472">Membrane</keyword>
<keyword evidence="3" id="KW-1133">Transmembrane helix</keyword>
<evidence type="ECO:0000313" key="8">
    <source>
        <dbReference type="Proteomes" id="UP000324800"/>
    </source>
</evidence>
<dbReference type="InterPro" id="IPR007829">
    <property type="entry name" value="TM2"/>
</dbReference>
<evidence type="ECO:0000256" key="2">
    <source>
        <dbReference type="ARBA" id="ARBA00022692"/>
    </source>
</evidence>
<gene>
    <name evidence="7" type="ORF">EZS28_000895</name>
</gene>
<feature type="domain" description="TM2" evidence="6">
    <location>
        <begin position="16"/>
        <end position="64"/>
    </location>
</feature>
<feature type="compositionally biased region" description="Polar residues" evidence="5">
    <location>
        <begin position="192"/>
        <end position="205"/>
    </location>
</feature>
<dbReference type="AlphaFoldDB" id="A0A5J4X925"/>
<feature type="region of interest" description="Disordered" evidence="5">
    <location>
        <begin position="142"/>
        <end position="169"/>
    </location>
</feature>
<sequence length="399" mass="44986">MTMCCGIPAWGRVEFSKCIYCYLWMQGTSGCCGLHRCYVGDFFMGTLCFLTYGFCFVGQLLDVIYFWHINCIDQLNEDIKKWAHFGYDNRMRQEQNVQKQNAILQNSIPTEPYADYQANHPIAYPVQPQMQEQAHLPAGATYIQPGASNQQNIQGYPQQQFNSPQQQGQVYQPQVYPYQQVGQQIQQQQYPSPNTASSQLNYEEGQSSQRQLQRSMSQSQVSSASNIKPPAAQGQELSSQRQLQRSMSLRNPPSIPNKKAPKVPNKPTPAVPNKKAPEVPNNPTPAVPNKKAPEVPKGPPPKSISSKQSSSKLYEHQSEQIQSISDQVQQASNDQVQCSSNEQVQESSNDQMHESSNDQKPESGILKHNSENQYEKDSKDTLNCSENKQQSVISDDNRE</sequence>
<proteinExistence type="predicted"/>
<comment type="caution">
    <text evidence="7">The sequence shown here is derived from an EMBL/GenBank/DDBJ whole genome shotgun (WGS) entry which is preliminary data.</text>
</comment>
<organism evidence="7 8">
    <name type="scientific">Streblomastix strix</name>
    <dbReference type="NCBI Taxonomy" id="222440"/>
    <lineage>
        <taxon>Eukaryota</taxon>
        <taxon>Metamonada</taxon>
        <taxon>Preaxostyla</taxon>
        <taxon>Oxymonadida</taxon>
        <taxon>Streblomastigidae</taxon>
        <taxon>Streblomastix</taxon>
    </lineage>
</organism>
<name>A0A5J4X925_9EUKA</name>
<evidence type="ECO:0000256" key="3">
    <source>
        <dbReference type="ARBA" id="ARBA00022989"/>
    </source>
</evidence>
<feature type="compositionally biased region" description="Basic and acidic residues" evidence="5">
    <location>
        <begin position="351"/>
        <end position="361"/>
    </location>
</feature>
<feature type="compositionally biased region" description="Basic and acidic residues" evidence="5">
    <location>
        <begin position="368"/>
        <end position="380"/>
    </location>
</feature>
<reference evidence="7 8" key="1">
    <citation type="submission" date="2019-03" db="EMBL/GenBank/DDBJ databases">
        <title>Single cell metagenomics reveals metabolic interactions within the superorganism composed of flagellate Streblomastix strix and complex community of Bacteroidetes bacteria on its surface.</title>
        <authorList>
            <person name="Treitli S.C."/>
            <person name="Kolisko M."/>
            <person name="Husnik F."/>
            <person name="Keeling P."/>
            <person name="Hampl V."/>
        </authorList>
    </citation>
    <scope>NUCLEOTIDE SEQUENCE [LARGE SCALE GENOMIC DNA]</scope>
    <source>
        <strain evidence="7">ST1C</strain>
    </source>
</reference>
<feature type="compositionally biased region" description="Low complexity" evidence="5">
    <location>
        <begin position="182"/>
        <end position="191"/>
    </location>
</feature>
<dbReference type="Proteomes" id="UP000324800">
    <property type="component" value="Unassembled WGS sequence"/>
</dbReference>
<feature type="compositionally biased region" description="Polar residues" evidence="5">
    <location>
        <begin position="381"/>
        <end position="399"/>
    </location>
</feature>
<evidence type="ECO:0000313" key="7">
    <source>
        <dbReference type="EMBL" id="KAA6403583.1"/>
    </source>
</evidence>
<evidence type="ECO:0000256" key="4">
    <source>
        <dbReference type="ARBA" id="ARBA00023136"/>
    </source>
</evidence>
<dbReference type="Pfam" id="PF05154">
    <property type="entry name" value="TM2"/>
    <property type="match status" value="1"/>
</dbReference>
<feature type="compositionally biased region" description="Low complexity" evidence="5">
    <location>
        <begin position="206"/>
        <end position="225"/>
    </location>
</feature>
<feature type="compositionally biased region" description="Low complexity" evidence="5">
    <location>
        <begin position="149"/>
        <end position="169"/>
    </location>
</feature>
<evidence type="ECO:0000256" key="5">
    <source>
        <dbReference type="SAM" id="MobiDB-lite"/>
    </source>
</evidence>
<protein>
    <recommendedName>
        <fullName evidence="6">TM2 domain-containing protein</fullName>
    </recommendedName>
</protein>
<feature type="region of interest" description="Disordered" evidence="5">
    <location>
        <begin position="182"/>
        <end position="399"/>
    </location>
</feature>
<comment type="subcellular location">
    <subcellularLocation>
        <location evidence="1">Membrane</location>
        <topology evidence="1">Multi-pass membrane protein</topology>
    </subcellularLocation>
</comment>